<accession>G8NP91</accession>
<dbReference type="KEGG" id="gma:AciX8_4008"/>
<dbReference type="Gene3D" id="3.20.20.70">
    <property type="entry name" value="Aldolase class I"/>
    <property type="match status" value="1"/>
</dbReference>
<dbReference type="Pfam" id="PF04309">
    <property type="entry name" value="G3P_antiterm"/>
    <property type="match status" value="1"/>
</dbReference>
<dbReference type="PANTHER" id="PTHR35787:SF1">
    <property type="entry name" value="GLYCEROL UPTAKE OPERON ANTITERMINATOR REGULATORY PROTEIN"/>
    <property type="match status" value="1"/>
</dbReference>
<evidence type="ECO:0000313" key="1">
    <source>
        <dbReference type="EMBL" id="AEU38290.1"/>
    </source>
</evidence>
<dbReference type="PANTHER" id="PTHR35787">
    <property type="entry name" value="GLYCEROL UPTAKE OPERON ANTITERMINATOR REGULATORY PROTEIN"/>
    <property type="match status" value="1"/>
</dbReference>
<dbReference type="GO" id="GO:0006355">
    <property type="term" value="P:regulation of DNA-templated transcription"/>
    <property type="evidence" value="ECO:0007669"/>
    <property type="project" value="InterPro"/>
</dbReference>
<gene>
    <name evidence="1" type="ordered locus">AciX8_4008</name>
</gene>
<dbReference type="EMBL" id="CP003130">
    <property type="protein sequence ID" value="AEU38290.1"/>
    <property type="molecule type" value="Genomic_DNA"/>
</dbReference>
<proteinExistence type="predicted"/>
<dbReference type="HOGENOM" id="CLU_111516_0_0_0"/>
<dbReference type="SUPFAM" id="SSF110391">
    <property type="entry name" value="GlpP-like"/>
    <property type="match status" value="1"/>
</dbReference>
<dbReference type="GO" id="GO:0006071">
    <property type="term" value="P:glycerol metabolic process"/>
    <property type="evidence" value="ECO:0007669"/>
    <property type="project" value="InterPro"/>
</dbReference>
<dbReference type="Proteomes" id="UP000007113">
    <property type="component" value="Chromosome"/>
</dbReference>
<dbReference type="OrthoDB" id="119933at2"/>
<dbReference type="PIRSF" id="PIRSF016897">
    <property type="entry name" value="GlpP"/>
    <property type="match status" value="1"/>
</dbReference>
<dbReference type="eggNOG" id="COG1954">
    <property type="taxonomic scope" value="Bacteria"/>
</dbReference>
<dbReference type="RefSeq" id="WP_014267161.1">
    <property type="nucleotide sequence ID" value="NC_016631.1"/>
</dbReference>
<protein>
    <submittedName>
        <fullName evidence="1">Glycerol-3-phosphate responsive antiterminator, GlpP</fullName>
    </submittedName>
</protein>
<dbReference type="STRING" id="682795.AciX8_4008"/>
<keyword evidence="2" id="KW-1185">Reference proteome</keyword>
<dbReference type="AlphaFoldDB" id="G8NP91"/>
<name>G8NP91_GRAMM</name>
<dbReference type="InterPro" id="IPR006699">
    <property type="entry name" value="GlpP"/>
</dbReference>
<dbReference type="InterPro" id="IPR013785">
    <property type="entry name" value="Aldolase_TIM"/>
</dbReference>
<evidence type="ECO:0000313" key="2">
    <source>
        <dbReference type="Proteomes" id="UP000007113"/>
    </source>
</evidence>
<organism evidence="1 2">
    <name type="scientific">Granulicella mallensis (strain ATCC BAA-1857 / DSM 23137 / MP5ACTX8)</name>
    <dbReference type="NCBI Taxonomy" id="682795"/>
    <lineage>
        <taxon>Bacteria</taxon>
        <taxon>Pseudomonadati</taxon>
        <taxon>Acidobacteriota</taxon>
        <taxon>Terriglobia</taxon>
        <taxon>Terriglobales</taxon>
        <taxon>Acidobacteriaceae</taxon>
        <taxon>Granulicella</taxon>
    </lineage>
</organism>
<sequence>MSTTCILEAPSEIFPDRTKQTTAVSSDRAHWDRLIGCSRIIAAVRKEEKLVYALDSPVEVVYLLYGNPLNLRRTIETVRKHGKLPLVNVDLVQGLSRDASAVEYLAQCGAAGVISTNQETLRATRANGLISVLRTFTIDTSAVEAGRRFLSNFQPDAVEMLPAIAAPLVVDKLRAIHPAIRIIAGGLVQDLQMVVRLIDAGIDAVSIGDPGLWVI</sequence>
<reference evidence="1 2" key="1">
    <citation type="submission" date="2011-11" db="EMBL/GenBank/DDBJ databases">
        <title>Complete sequence of Granulicella mallensis MP5ACTX8.</title>
        <authorList>
            <consortium name="US DOE Joint Genome Institute"/>
            <person name="Lucas S."/>
            <person name="Copeland A."/>
            <person name="Lapidus A."/>
            <person name="Cheng J.-F."/>
            <person name="Goodwin L."/>
            <person name="Pitluck S."/>
            <person name="Peters L."/>
            <person name="Lu M."/>
            <person name="Detter J.C."/>
            <person name="Han C."/>
            <person name="Tapia R."/>
            <person name="Land M."/>
            <person name="Hauser L."/>
            <person name="Kyrpides N."/>
            <person name="Ivanova N."/>
            <person name="Mikhailova N."/>
            <person name="Pagani I."/>
            <person name="Rawat S."/>
            <person name="Mannisto M."/>
            <person name="Haggblom M."/>
            <person name="Woyke T."/>
        </authorList>
    </citation>
    <scope>NUCLEOTIDE SEQUENCE [LARGE SCALE GENOMIC DNA]</scope>
    <source>
        <strain evidence="2">ATCC BAA-1857 / DSM 23137 / MP5ACTX8</strain>
    </source>
</reference>